<feature type="transmembrane region" description="Helical" evidence="2">
    <location>
        <begin position="343"/>
        <end position="367"/>
    </location>
</feature>
<feature type="transmembrane region" description="Helical" evidence="2">
    <location>
        <begin position="250"/>
        <end position="271"/>
    </location>
</feature>
<dbReference type="GO" id="GO:0005886">
    <property type="term" value="C:plasma membrane"/>
    <property type="evidence" value="ECO:0007669"/>
    <property type="project" value="UniProtKB-SubCell"/>
</dbReference>
<dbReference type="SUPFAM" id="SSF103473">
    <property type="entry name" value="MFS general substrate transporter"/>
    <property type="match status" value="1"/>
</dbReference>
<dbReference type="GO" id="GO:0022857">
    <property type="term" value="F:transmembrane transporter activity"/>
    <property type="evidence" value="ECO:0007669"/>
    <property type="project" value="InterPro"/>
</dbReference>
<dbReference type="PANTHER" id="PTHR23526">
    <property type="entry name" value="INTEGRAL MEMBRANE TRANSPORT PROTEIN-RELATED"/>
    <property type="match status" value="1"/>
</dbReference>
<feature type="transmembrane region" description="Helical" evidence="2">
    <location>
        <begin position="283"/>
        <end position="302"/>
    </location>
</feature>
<feature type="transmembrane region" description="Helical" evidence="2">
    <location>
        <begin position="12"/>
        <end position="31"/>
    </location>
</feature>
<reference evidence="3" key="2">
    <citation type="submission" date="2021-04" db="EMBL/GenBank/DDBJ databases">
        <authorList>
            <person name="Gilroy R."/>
        </authorList>
    </citation>
    <scope>NUCLEOTIDE SEQUENCE</scope>
    <source>
        <strain evidence="3">2239</strain>
    </source>
</reference>
<feature type="transmembrane region" description="Helical" evidence="2">
    <location>
        <begin position="77"/>
        <end position="107"/>
    </location>
</feature>
<feature type="transmembrane region" description="Helical" evidence="2">
    <location>
        <begin position="169"/>
        <end position="192"/>
    </location>
</feature>
<feature type="transmembrane region" description="Helical" evidence="2">
    <location>
        <begin position="220"/>
        <end position="244"/>
    </location>
</feature>
<dbReference type="Pfam" id="PF07690">
    <property type="entry name" value="MFS_1"/>
    <property type="match status" value="1"/>
</dbReference>
<name>A0A9D2AEN2_9FIRM</name>
<evidence type="ECO:0000256" key="1">
    <source>
        <dbReference type="ARBA" id="ARBA00004651"/>
    </source>
</evidence>
<reference evidence="3" key="1">
    <citation type="journal article" date="2021" name="PeerJ">
        <title>Extensive microbial diversity within the chicken gut microbiome revealed by metagenomics and culture.</title>
        <authorList>
            <person name="Gilroy R."/>
            <person name="Ravi A."/>
            <person name="Getino M."/>
            <person name="Pursley I."/>
            <person name="Horton D.L."/>
            <person name="Alikhan N.F."/>
            <person name="Baker D."/>
            <person name="Gharbi K."/>
            <person name="Hall N."/>
            <person name="Watson M."/>
            <person name="Adriaenssens E.M."/>
            <person name="Foster-Nyarko E."/>
            <person name="Jarju S."/>
            <person name="Secka A."/>
            <person name="Antonio M."/>
            <person name="Oren A."/>
            <person name="Chaudhuri R.R."/>
            <person name="La Ragione R."/>
            <person name="Hildebrand F."/>
            <person name="Pallen M.J."/>
        </authorList>
    </citation>
    <scope>NUCLEOTIDE SEQUENCE</scope>
    <source>
        <strain evidence="3">2239</strain>
    </source>
</reference>
<evidence type="ECO:0000313" key="4">
    <source>
        <dbReference type="Proteomes" id="UP000824193"/>
    </source>
</evidence>
<evidence type="ECO:0000256" key="2">
    <source>
        <dbReference type="SAM" id="Phobius"/>
    </source>
</evidence>
<keyword evidence="2" id="KW-1133">Transmembrane helix</keyword>
<feature type="transmembrane region" description="Helical" evidence="2">
    <location>
        <begin position="308"/>
        <end position="331"/>
    </location>
</feature>
<organism evidence="3 4">
    <name type="scientific">Candidatus Allofournierella pullicola</name>
    <dbReference type="NCBI Taxonomy" id="2838596"/>
    <lineage>
        <taxon>Bacteria</taxon>
        <taxon>Bacillati</taxon>
        <taxon>Bacillota</taxon>
        <taxon>Clostridia</taxon>
        <taxon>Eubacteriales</taxon>
        <taxon>Oscillospiraceae</taxon>
        <taxon>Allofournierella</taxon>
    </lineage>
</organism>
<sequence length="405" mass="44429">MSHRLRLFILEYNFSMSAYWICTGFLIAKLTQYYNLPLGLSNLLTGLSSTFLALQPVGGLFYARLNHKHRFLVGMNVLWRVSICLVFFTVLLPMSSGAAIFCILLFVMQGIQQLSAPAYENWQVELAEAEHCTSYYTARETLFMLIYTVANAAVQITISVSERMGNLQAGFFLAGIAEAVLLLTSLAILPLLSAPVAGRSQGGSLTTLLQVLKNKDHTKVIMANASWCFANVFVGGLFGVYAVRVLNIDFITLMIWGTAGNILRGAFAPVFSRIASRIGWKTCLSNIFVLYALLALLLFFSGPQNGFWIAPIYLVLSTLPMSGISVGTLQLRVATSDAEMRSVYFSAYSLISGVASLVGTSICSALIEVLDKNTAGLPLQSLYLLGLLLLVFPFVLFRNLPKDVR</sequence>
<dbReference type="InterPro" id="IPR011701">
    <property type="entry name" value="MFS"/>
</dbReference>
<dbReference type="InterPro" id="IPR036259">
    <property type="entry name" value="MFS_trans_sf"/>
</dbReference>
<dbReference type="Proteomes" id="UP000824193">
    <property type="component" value="Unassembled WGS sequence"/>
</dbReference>
<dbReference type="InterPro" id="IPR052528">
    <property type="entry name" value="Sugar_transport-like"/>
</dbReference>
<dbReference type="PANTHER" id="PTHR23526:SF2">
    <property type="entry name" value="MAJOR FACILITATOR SUPERFAMILY (MFS) PROFILE DOMAIN-CONTAINING PROTEIN"/>
    <property type="match status" value="1"/>
</dbReference>
<gene>
    <name evidence="3" type="ORF">H9865_11805</name>
</gene>
<dbReference type="EMBL" id="DXFW01000040">
    <property type="protein sequence ID" value="HIX06761.1"/>
    <property type="molecule type" value="Genomic_DNA"/>
</dbReference>
<keyword evidence="2" id="KW-0472">Membrane</keyword>
<proteinExistence type="predicted"/>
<dbReference type="AlphaFoldDB" id="A0A9D2AEN2"/>
<accession>A0A9D2AEN2</accession>
<feature type="transmembrane region" description="Helical" evidence="2">
    <location>
        <begin position="379"/>
        <end position="397"/>
    </location>
</feature>
<comment type="caution">
    <text evidence="3">The sequence shown here is derived from an EMBL/GenBank/DDBJ whole genome shotgun (WGS) entry which is preliminary data.</text>
</comment>
<evidence type="ECO:0000313" key="3">
    <source>
        <dbReference type="EMBL" id="HIX06761.1"/>
    </source>
</evidence>
<dbReference type="Gene3D" id="1.20.1250.20">
    <property type="entry name" value="MFS general substrate transporter like domains"/>
    <property type="match status" value="1"/>
</dbReference>
<feature type="transmembrane region" description="Helical" evidence="2">
    <location>
        <begin position="43"/>
        <end position="65"/>
    </location>
</feature>
<protein>
    <submittedName>
        <fullName evidence="3">MFS transporter</fullName>
    </submittedName>
</protein>
<keyword evidence="2" id="KW-0812">Transmembrane</keyword>
<comment type="subcellular location">
    <subcellularLocation>
        <location evidence="1">Cell membrane</location>
        <topology evidence="1">Multi-pass membrane protein</topology>
    </subcellularLocation>
</comment>